<feature type="region of interest" description="Disordered" evidence="1">
    <location>
        <begin position="1"/>
        <end position="21"/>
    </location>
</feature>
<dbReference type="WBParaSite" id="MCU_008535-RA">
    <property type="protein sequence ID" value="MCU_008535-RA"/>
    <property type="gene ID" value="MCU_008535"/>
</dbReference>
<proteinExistence type="predicted"/>
<sequence length="64" mass="6912">MLMTPALASAGNSSGVDAIPTETTLKHSKSVKRSVRRIEDTVKLPRATQDPYFADILHTAVTSE</sequence>
<dbReference type="AlphaFoldDB" id="A0A5K3FMJ8"/>
<accession>A0A5K3FMJ8</accession>
<reference evidence="2" key="1">
    <citation type="submission" date="2019-11" db="UniProtKB">
        <authorList>
            <consortium name="WormBaseParasite"/>
        </authorList>
    </citation>
    <scope>IDENTIFICATION</scope>
</reference>
<protein>
    <submittedName>
        <fullName evidence="2">Secreted protein</fullName>
    </submittedName>
</protein>
<name>A0A5K3FMJ8_MESCO</name>
<evidence type="ECO:0000313" key="2">
    <source>
        <dbReference type="WBParaSite" id="MCU_008535-RA"/>
    </source>
</evidence>
<evidence type="ECO:0000256" key="1">
    <source>
        <dbReference type="SAM" id="MobiDB-lite"/>
    </source>
</evidence>
<organism evidence="2">
    <name type="scientific">Mesocestoides corti</name>
    <name type="common">Flatworm</name>
    <dbReference type="NCBI Taxonomy" id="53468"/>
    <lineage>
        <taxon>Eukaryota</taxon>
        <taxon>Metazoa</taxon>
        <taxon>Spiralia</taxon>
        <taxon>Lophotrochozoa</taxon>
        <taxon>Platyhelminthes</taxon>
        <taxon>Cestoda</taxon>
        <taxon>Eucestoda</taxon>
        <taxon>Cyclophyllidea</taxon>
        <taxon>Mesocestoididae</taxon>
        <taxon>Mesocestoides</taxon>
    </lineage>
</organism>